<gene>
    <name evidence="2" type="ORF">SAMN02927914_06695</name>
</gene>
<organism evidence="2 3">
    <name type="scientific">Mesorhizobium qingshengii</name>
    <dbReference type="NCBI Taxonomy" id="1165689"/>
    <lineage>
        <taxon>Bacteria</taxon>
        <taxon>Pseudomonadati</taxon>
        <taxon>Pseudomonadota</taxon>
        <taxon>Alphaproteobacteria</taxon>
        <taxon>Hyphomicrobiales</taxon>
        <taxon>Phyllobacteriaceae</taxon>
        <taxon>Mesorhizobium</taxon>
    </lineage>
</organism>
<feature type="chain" id="PRO_5011534327" evidence="1">
    <location>
        <begin position="26"/>
        <end position="56"/>
    </location>
</feature>
<name>A0A1G5ZYL2_9HYPH</name>
<evidence type="ECO:0000313" key="2">
    <source>
        <dbReference type="EMBL" id="SDA99737.1"/>
    </source>
</evidence>
<accession>A0A1G5ZYL2</accession>
<proteinExistence type="predicted"/>
<protein>
    <submittedName>
        <fullName evidence="2">Polar amino acid transport system substrate-binding protein</fullName>
    </submittedName>
</protein>
<feature type="signal peptide" evidence="1">
    <location>
        <begin position="1"/>
        <end position="25"/>
    </location>
</feature>
<dbReference type="RefSeq" id="WP_244530007.1">
    <property type="nucleotide sequence ID" value="NZ_FMXM01000056.1"/>
</dbReference>
<reference evidence="2 3" key="1">
    <citation type="submission" date="2016-10" db="EMBL/GenBank/DDBJ databases">
        <authorList>
            <person name="de Groot N.N."/>
        </authorList>
    </citation>
    <scope>NUCLEOTIDE SEQUENCE [LARGE SCALE GENOMIC DNA]</scope>
    <source>
        <strain evidence="2 3">CGMCC 1.12097</strain>
    </source>
</reference>
<dbReference type="EMBL" id="FMXM01000056">
    <property type="protein sequence ID" value="SDA99737.1"/>
    <property type="molecule type" value="Genomic_DNA"/>
</dbReference>
<dbReference type="Proteomes" id="UP000198588">
    <property type="component" value="Unassembled WGS sequence"/>
</dbReference>
<dbReference type="STRING" id="1165689.SAMN02927914_06695"/>
<dbReference type="AlphaFoldDB" id="A0A1G5ZYL2"/>
<sequence>MKIWNRRQLTMAAMALAVGAYPAHAGAVLDRVMAAGTLKVATDANWSYGGKWVMTV</sequence>
<evidence type="ECO:0000256" key="1">
    <source>
        <dbReference type="SAM" id="SignalP"/>
    </source>
</evidence>
<evidence type="ECO:0000313" key="3">
    <source>
        <dbReference type="Proteomes" id="UP000198588"/>
    </source>
</evidence>
<keyword evidence="1" id="KW-0732">Signal</keyword>